<protein>
    <recommendedName>
        <fullName evidence="3">GIY-YIG domain-containing protein</fullName>
    </recommendedName>
</protein>
<name>A0A1B6G2F6_9HEMI</name>
<accession>A0A1B6G2F6</accession>
<feature type="non-terminal residue" evidence="2">
    <location>
        <position position="1"/>
    </location>
</feature>
<sequence>KSPCNRQYIGHTNRTFFQRFKEHNTSHHSNPSSVVAKHLKQNPSHTITFPDSLMILNRTNSKTLAIVQESYQIFKHINNNGPSNLLNIKEDYNNSAIFKRIYDIESNMKQFGNIAINRQHRKSESSRPTINQEIPKKQPLNVQSDTSPMNEA</sequence>
<gene>
    <name evidence="2" type="ORF">g.44220</name>
</gene>
<feature type="compositionally biased region" description="Polar residues" evidence="1">
    <location>
        <begin position="140"/>
        <end position="152"/>
    </location>
</feature>
<dbReference type="EMBL" id="GECZ01013144">
    <property type="protein sequence ID" value="JAS56625.1"/>
    <property type="molecule type" value="Transcribed_RNA"/>
</dbReference>
<dbReference type="AlphaFoldDB" id="A0A1B6G2F6"/>
<proteinExistence type="predicted"/>
<evidence type="ECO:0008006" key="3">
    <source>
        <dbReference type="Google" id="ProtNLM"/>
    </source>
</evidence>
<evidence type="ECO:0000313" key="2">
    <source>
        <dbReference type="EMBL" id="JAS56625.1"/>
    </source>
</evidence>
<feature type="region of interest" description="Disordered" evidence="1">
    <location>
        <begin position="118"/>
        <end position="152"/>
    </location>
</feature>
<organism evidence="2">
    <name type="scientific">Cuerna arida</name>
    <dbReference type="NCBI Taxonomy" id="1464854"/>
    <lineage>
        <taxon>Eukaryota</taxon>
        <taxon>Metazoa</taxon>
        <taxon>Ecdysozoa</taxon>
        <taxon>Arthropoda</taxon>
        <taxon>Hexapoda</taxon>
        <taxon>Insecta</taxon>
        <taxon>Pterygota</taxon>
        <taxon>Neoptera</taxon>
        <taxon>Paraneoptera</taxon>
        <taxon>Hemiptera</taxon>
        <taxon>Auchenorrhyncha</taxon>
        <taxon>Membracoidea</taxon>
        <taxon>Cicadellidae</taxon>
        <taxon>Cicadellinae</taxon>
        <taxon>Proconiini</taxon>
        <taxon>Cuerna</taxon>
    </lineage>
</organism>
<reference evidence="2" key="1">
    <citation type="submission" date="2015-11" db="EMBL/GenBank/DDBJ databases">
        <title>De novo transcriptome assembly of four potential Pierce s Disease insect vectors from Arizona vineyards.</title>
        <authorList>
            <person name="Tassone E.E."/>
        </authorList>
    </citation>
    <scope>NUCLEOTIDE SEQUENCE</scope>
</reference>
<evidence type="ECO:0000256" key="1">
    <source>
        <dbReference type="SAM" id="MobiDB-lite"/>
    </source>
</evidence>
<feature type="non-terminal residue" evidence="2">
    <location>
        <position position="152"/>
    </location>
</feature>